<protein>
    <submittedName>
        <fullName evidence="2">DUF1446-domain-containing protein</fullName>
    </submittedName>
</protein>
<gene>
    <name evidence="2" type="ORF">SUNI508_09248</name>
</gene>
<dbReference type="InterPro" id="IPR010839">
    <property type="entry name" value="AtuA_N"/>
</dbReference>
<name>A0ABR2UR78_9PEZI</name>
<sequence>MVFCNVSGATGDHPHTKARMAVYEGVHIIVGDWLSEMNIAWNAIKKSENPDLGYEEGFLTPLDKSLDDIVTNDIEVVTNAGALNTLSLTRKAEELCASRGPSHLVISAVVGGDVPEF</sequence>
<dbReference type="Pfam" id="PF07287">
    <property type="entry name" value="AtuA"/>
    <property type="match status" value="1"/>
</dbReference>
<feature type="domain" description="Acyclic terpene utilisation N-terminal" evidence="1">
    <location>
        <begin position="4"/>
        <end position="114"/>
    </location>
</feature>
<evidence type="ECO:0000259" key="1">
    <source>
        <dbReference type="Pfam" id="PF07287"/>
    </source>
</evidence>
<organism evidence="2 3">
    <name type="scientific">Seiridium unicorne</name>
    <dbReference type="NCBI Taxonomy" id="138068"/>
    <lineage>
        <taxon>Eukaryota</taxon>
        <taxon>Fungi</taxon>
        <taxon>Dikarya</taxon>
        <taxon>Ascomycota</taxon>
        <taxon>Pezizomycotina</taxon>
        <taxon>Sordariomycetes</taxon>
        <taxon>Xylariomycetidae</taxon>
        <taxon>Amphisphaeriales</taxon>
        <taxon>Sporocadaceae</taxon>
        <taxon>Seiridium</taxon>
    </lineage>
</organism>
<comment type="caution">
    <text evidence="2">The sequence shown here is derived from an EMBL/GenBank/DDBJ whole genome shotgun (WGS) entry which is preliminary data.</text>
</comment>
<accession>A0ABR2UR78</accession>
<dbReference type="PANTHER" id="PTHR47585">
    <property type="match status" value="1"/>
</dbReference>
<evidence type="ECO:0000313" key="3">
    <source>
        <dbReference type="Proteomes" id="UP001408356"/>
    </source>
</evidence>
<dbReference type="EMBL" id="JARVKF010000402">
    <property type="protein sequence ID" value="KAK9417009.1"/>
    <property type="molecule type" value="Genomic_DNA"/>
</dbReference>
<dbReference type="PANTHER" id="PTHR47585:SF2">
    <property type="entry name" value="DUF1446 DOMAIN PROTEIN (AFU_ORTHOLOGUE AFUA_6G11420)"/>
    <property type="match status" value="1"/>
</dbReference>
<evidence type="ECO:0000313" key="2">
    <source>
        <dbReference type="EMBL" id="KAK9417009.1"/>
    </source>
</evidence>
<reference evidence="2 3" key="1">
    <citation type="journal article" date="2024" name="J. Plant Pathol.">
        <title>Sequence and assembly of the genome of Seiridium unicorne, isolate CBS 538.82, causal agent of cypress canker disease.</title>
        <authorList>
            <person name="Scali E."/>
            <person name="Rocca G.D."/>
            <person name="Danti R."/>
            <person name="Garbelotto M."/>
            <person name="Barberini S."/>
            <person name="Baroncelli R."/>
            <person name="Emiliani G."/>
        </authorList>
    </citation>
    <scope>NUCLEOTIDE SEQUENCE [LARGE SCALE GENOMIC DNA]</scope>
    <source>
        <strain evidence="2 3">BM-138-508</strain>
    </source>
</reference>
<proteinExistence type="predicted"/>
<dbReference type="Proteomes" id="UP001408356">
    <property type="component" value="Unassembled WGS sequence"/>
</dbReference>
<keyword evidence="3" id="KW-1185">Reference proteome</keyword>